<dbReference type="EMBL" id="QYUM01000004">
    <property type="protein sequence ID" value="RJF85814.1"/>
    <property type="molecule type" value="Genomic_DNA"/>
</dbReference>
<comment type="caution">
    <text evidence="3">The sequence shown here is derived from an EMBL/GenBank/DDBJ whole genome shotgun (WGS) entry which is preliminary data.</text>
</comment>
<dbReference type="AlphaFoldDB" id="A0A418W7H2"/>
<organism evidence="3 4">
    <name type="scientific">Sphingomonas cavernae</name>
    <dbReference type="NCBI Taxonomy" id="2320861"/>
    <lineage>
        <taxon>Bacteria</taxon>
        <taxon>Pseudomonadati</taxon>
        <taxon>Pseudomonadota</taxon>
        <taxon>Alphaproteobacteria</taxon>
        <taxon>Sphingomonadales</taxon>
        <taxon>Sphingomonadaceae</taxon>
        <taxon>Sphingomonas</taxon>
    </lineage>
</organism>
<sequence length="342" mass="37797">MGHPFHLEHATIGHGAKLSSSWQLSHTWPIPALIQTADALPDAAPFAPVADFEQMRSIAGFGAWECDLRDNGLRWTGEVFDLFGLPKEARVHRAEAVAIYDDESREAMELLRAYAIKHRRGFTVDVRLVRPDGQHRWMRLTTSLACEGGRPSRLYGTKQDVTFERARRETLKGTSGTDQLTGLATHTALEARLSQAATSEHQSPGALLVIDVEHIATIRRELGDAAGDACLDTIASRLAHDREDILVVARIDDYRFAVLMGVSSGPRTVEQACRQLVREISRPIYWQGYLLRVAPLVGMARAPESVAFEAELLVSVAVARAEAAKRRGRGIDKKPRTLSLIP</sequence>
<dbReference type="PROSITE" id="PS50113">
    <property type="entry name" value="PAC"/>
    <property type="match status" value="1"/>
</dbReference>
<dbReference type="Gene3D" id="3.30.450.20">
    <property type="entry name" value="PAS domain"/>
    <property type="match status" value="1"/>
</dbReference>
<evidence type="ECO:0000313" key="4">
    <source>
        <dbReference type="Proteomes" id="UP000286100"/>
    </source>
</evidence>
<dbReference type="InterPro" id="IPR043128">
    <property type="entry name" value="Rev_trsase/Diguanyl_cyclase"/>
</dbReference>
<evidence type="ECO:0000313" key="3">
    <source>
        <dbReference type="EMBL" id="RJF85814.1"/>
    </source>
</evidence>
<dbReference type="InterPro" id="IPR052155">
    <property type="entry name" value="Biofilm_reg_signaling"/>
</dbReference>
<evidence type="ECO:0000259" key="1">
    <source>
        <dbReference type="PROSITE" id="PS50113"/>
    </source>
</evidence>
<reference evidence="3 4" key="1">
    <citation type="submission" date="2018-09" db="EMBL/GenBank/DDBJ databases">
        <authorList>
            <person name="Zhu H."/>
        </authorList>
    </citation>
    <scope>NUCLEOTIDE SEQUENCE [LARGE SCALE GENOMIC DNA]</scope>
    <source>
        <strain evidence="3 4">K2R01-6</strain>
    </source>
</reference>
<dbReference type="PROSITE" id="PS50887">
    <property type="entry name" value="GGDEF"/>
    <property type="match status" value="1"/>
</dbReference>
<protein>
    <submittedName>
        <fullName evidence="3">Diguanylate cyclase</fullName>
    </submittedName>
</protein>
<dbReference type="Pfam" id="PF00990">
    <property type="entry name" value="GGDEF"/>
    <property type="match status" value="1"/>
</dbReference>
<accession>A0A418W7H2</accession>
<name>A0A418W7H2_9SPHN</name>
<dbReference type="InterPro" id="IPR035965">
    <property type="entry name" value="PAS-like_dom_sf"/>
</dbReference>
<dbReference type="InterPro" id="IPR029787">
    <property type="entry name" value="Nucleotide_cyclase"/>
</dbReference>
<dbReference type="OrthoDB" id="315417at2"/>
<feature type="domain" description="GGDEF" evidence="2">
    <location>
        <begin position="203"/>
        <end position="337"/>
    </location>
</feature>
<keyword evidence="4" id="KW-1185">Reference proteome</keyword>
<dbReference type="SMART" id="SM00267">
    <property type="entry name" value="GGDEF"/>
    <property type="match status" value="1"/>
</dbReference>
<dbReference type="NCBIfam" id="TIGR00254">
    <property type="entry name" value="GGDEF"/>
    <property type="match status" value="1"/>
</dbReference>
<feature type="domain" description="PAC" evidence="1">
    <location>
        <begin position="122"/>
        <end position="173"/>
    </location>
</feature>
<proteinExistence type="predicted"/>
<gene>
    <name evidence="3" type="ORF">D3876_18235</name>
</gene>
<dbReference type="Proteomes" id="UP000286100">
    <property type="component" value="Unassembled WGS sequence"/>
</dbReference>
<evidence type="ECO:0000259" key="2">
    <source>
        <dbReference type="PROSITE" id="PS50887"/>
    </source>
</evidence>
<dbReference type="SUPFAM" id="SSF55073">
    <property type="entry name" value="Nucleotide cyclase"/>
    <property type="match status" value="1"/>
</dbReference>
<dbReference type="RefSeq" id="WP_119764927.1">
    <property type="nucleotide sequence ID" value="NZ_QYUM01000004.1"/>
</dbReference>
<dbReference type="PANTHER" id="PTHR44757">
    <property type="entry name" value="DIGUANYLATE CYCLASE DGCP"/>
    <property type="match status" value="1"/>
</dbReference>
<dbReference type="PANTHER" id="PTHR44757:SF2">
    <property type="entry name" value="BIOFILM ARCHITECTURE MAINTENANCE PROTEIN MBAA"/>
    <property type="match status" value="1"/>
</dbReference>
<dbReference type="SUPFAM" id="SSF55785">
    <property type="entry name" value="PYP-like sensor domain (PAS domain)"/>
    <property type="match status" value="1"/>
</dbReference>
<dbReference type="InterPro" id="IPR000160">
    <property type="entry name" value="GGDEF_dom"/>
</dbReference>
<dbReference type="Gene3D" id="2.10.70.100">
    <property type="match status" value="1"/>
</dbReference>
<dbReference type="InterPro" id="IPR000700">
    <property type="entry name" value="PAS-assoc_C"/>
</dbReference>
<dbReference type="Gene3D" id="3.30.70.270">
    <property type="match status" value="1"/>
</dbReference>